<protein>
    <submittedName>
        <fullName evidence="1">AraC family transcriptional regulator</fullName>
    </submittedName>
</protein>
<keyword evidence="2" id="KW-1185">Reference proteome</keyword>
<dbReference type="STRING" id="66430.ACS04_23555"/>
<accession>A0A0J6XML6</accession>
<sequence>MPKPPYSSWMRYFAPTANHRRLGLVCLGVGVQQGLLPVVGPRALDHHVAVVVTRGRGWFSHGGR</sequence>
<gene>
    <name evidence="1" type="ORF">ACS04_23555</name>
</gene>
<organism evidence="1 2">
    <name type="scientific">Streptomyces roseus</name>
    <dbReference type="NCBI Taxonomy" id="66430"/>
    <lineage>
        <taxon>Bacteria</taxon>
        <taxon>Bacillati</taxon>
        <taxon>Actinomycetota</taxon>
        <taxon>Actinomycetes</taxon>
        <taxon>Kitasatosporales</taxon>
        <taxon>Streptomycetaceae</taxon>
        <taxon>Streptomyces</taxon>
    </lineage>
</organism>
<evidence type="ECO:0000313" key="1">
    <source>
        <dbReference type="EMBL" id="KMO95487.1"/>
    </source>
</evidence>
<dbReference type="AlphaFoldDB" id="A0A0J6XML6"/>
<name>A0A0J6XML6_9ACTN</name>
<reference evidence="1 2" key="1">
    <citation type="submission" date="2015-06" db="EMBL/GenBank/DDBJ databases">
        <title>Recapitulation of the evolution of biosynthetic gene clusters reveals hidden chemical diversity on bacterial genomes.</title>
        <authorList>
            <person name="Cruz-Morales P."/>
            <person name="Martinez-Guerrero C."/>
            <person name="Morales-Escalante M.A."/>
            <person name="Yanez-Guerra L.A."/>
            <person name="Kopp J.F."/>
            <person name="Feldmann J."/>
            <person name="Ramos-Aboites H.E."/>
            <person name="Barona-Gomez F."/>
        </authorList>
    </citation>
    <scope>NUCLEOTIDE SEQUENCE [LARGE SCALE GENOMIC DNA]</scope>
    <source>
        <strain evidence="1 2">ATCC 31245</strain>
    </source>
</reference>
<evidence type="ECO:0000313" key="2">
    <source>
        <dbReference type="Proteomes" id="UP000035932"/>
    </source>
</evidence>
<feature type="non-terminal residue" evidence="1">
    <location>
        <position position="64"/>
    </location>
</feature>
<dbReference type="Proteomes" id="UP000035932">
    <property type="component" value="Unassembled WGS sequence"/>
</dbReference>
<dbReference type="EMBL" id="LFML01000100">
    <property type="protein sequence ID" value="KMO95487.1"/>
    <property type="molecule type" value="Genomic_DNA"/>
</dbReference>
<comment type="caution">
    <text evidence="1">The sequence shown here is derived from an EMBL/GenBank/DDBJ whole genome shotgun (WGS) entry which is preliminary data.</text>
</comment>
<proteinExistence type="predicted"/>